<comment type="catalytic activity">
    <reaction evidence="9 10">
        <text>tRNA(Tyr) + L-tyrosine + ATP = L-tyrosyl-tRNA(Tyr) + AMP + diphosphate + H(+)</text>
        <dbReference type="Rhea" id="RHEA:10220"/>
        <dbReference type="Rhea" id="RHEA-COMP:9706"/>
        <dbReference type="Rhea" id="RHEA-COMP:9707"/>
        <dbReference type="ChEBI" id="CHEBI:15378"/>
        <dbReference type="ChEBI" id="CHEBI:30616"/>
        <dbReference type="ChEBI" id="CHEBI:33019"/>
        <dbReference type="ChEBI" id="CHEBI:58315"/>
        <dbReference type="ChEBI" id="CHEBI:78442"/>
        <dbReference type="ChEBI" id="CHEBI:78536"/>
        <dbReference type="ChEBI" id="CHEBI:456215"/>
        <dbReference type="EC" id="6.1.1.1"/>
    </reaction>
</comment>
<comment type="subunit">
    <text evidence="1 10">Homodimer.</text>
</comment>
<dbReference type="Proteomes" id="UP000315825">
    <property type="component" value="Unassembled WGS sequence"/>
</dbReference>
<organism evidence="13 14">
    <name type="scientific">SAR86 cluster bacterium</name>
    <dbReference type="NCBI Taxonomy" id="2030880"/>
    <lineage>
        <taxon>Bacteria</taxon>
        <taxon>Pseudomonadati</taxon>
        <taxon>Pseudomonadota</taxon>
        <taxon>Gammaproteobacteria</taxon>
        <taxon>SAR86 cluster</taxon>
    </lineage>
</organism>
<feature type="short sequence motif" description="'KMSKS' region" evidence="10">
    <location>
        <begin position="226"/>
        <end position="230"/>
    </location>
</feature>
<dbReference type="EMBL" id="SHBE01000007">
    <property type="protein sequence ID" value="RZO26032.1"/>
    <property type="molecule type" value="Genomic_DNA"/>
</dbReference>
<dbReference type="Pfam" id="PF00579">
    <property type="entry name" value="tRNA-synt_1b"/>
    <property type="match status" value="1"/>
</dbReference>
<keyword evidence="6 11" id="KW-0694">RNA-binding</keyword>
<dbReference type="FunFam" id="3.40.50.620:FF:000061">
    <property type="entry name" value="Tyrosine--tRNA ligase"/>
    <property type="match status" value="1"/>
</dbReference>
<dbReference type="CDD" id="cd00805">
    <property type="entry name" value="TyrRS_core"/>
    <property type="match status" value="1"/>
</dbReference>
<dbReference type="InterPro" id="IPR002305">
    <property type="entry name" value="aa-tRNA-synth_Ic"/>
</dbReference>
<comment type="subcellular location">
    <subcellularLocation>
        <location evidence="10">Cytoplasm</location>
    </subcellularLocation>
</comment>
<dbReference type="Gene3D" id="3.40.50.620">
    <property type="entry name" value="HUPs"/>
    <property type="match status" value="1"/>
</dbReference>
<comment type="function">
    <text evidence="10">Catalyzes the attachment of tyrosine to tRNA(Tyr) in a two-step reaction: tyrosine is first activated by ATP to form Tyr-AMP and then transferred to the acceptor end of tRNA(Tyr).</text>
</comment>
<name>A0A520MXS9_9GAMM</name>
<dbReference type="PANTHER" id="PTHR11766">
    <property type="entry name" value="TYROSYL-TRNA SYNTHETASE"/>
    <property type="match status" value="1"/>
</dbReference>
<dbReference type="SUPFAM" id="SSF55174">
    <property type="entry name" value="Alpha-L RNA-binding motif"/>
    <property type="match status" value="1"/>
</dbReference>
<dbReference type="InterPro" id="IPR024088">
    <property type="entry name" value="Tyr-tRNA-ligase_bac-type"/>
</dbReference>
<dbReference type="AlphaFoldDB" id="A0A520MXS9"/>
<evidence type="ECO:0000256" key="4">
    <source>
        <dbReference type="ARBA" id="ARBA00022741"/>
    </source>
</evidence>
<dbReference type="SUPFAM" id="SSF52374">
    <property type="entry name" value="Nucleotidylyl transferase"/>
    <property type="match status" value="1"/>
</dbReference>
<dbReference type="GO" id="GO:0005524">
    <property type="term" value="F:ATP binding"/>
    <property type="evidence" value="ECO:0007669"/>
    <property type="project" value="UniProtKB-UniRule"/>
</dbReference>
<dbReference type="InterPro" id="IPR036986">
    <property type="entry name" value="S4_RNA-bd_sf"/>
</dbReference>
<dbReference type="PROSITE" id="PS50889">
    <property type="entry name" value="S4"/>
    <property type="match status" value="1"/>
</dbReference>
<gene>
    <name evidence="10" type="primary">tyrS</name>
    <name evidence="13" type="ORF">EVA92_03985</name>
</gene>
<dbReference type="GO" id="GO:0006437">
    <property type="term" value="P:tyrosyl-tRNA aminoacylation"/>
    <property type="evidence" value="ECO:0007669"/>
    <property type="project" value="UniProtKB-UniRule"/>
</dbReference>
<dbReference type="InterPro" id="IPR002307">
    <property type="entry name" value="Tyr-tRNA-ligase"/>
</dbReference>
<dbReference type="GO" id="GO:0005829">
    <property type="term" value="C:cytosol"/>
    <property type="evidence" value="ECO:0007669"/>
    <property type="project" value="TreeGrafter"/>
</dbReference>
<evidence type="ECO:0000256" key="5">
    <source>
        <dbReference type="ARBA" id="ARBA00022840"/>
    </source>
</evidence>
<feature type="domain" description="RNA-binding S4" evidence="12">
    <location>
        <begin position="338"/>
        <end position="380"/>
    </location>
</feature>
<dbReference type="GO" id="GO:0004831">
    <property type="term" value="F:tyrosine-tRNA ligase activity"/>
    <property type="evidence" value="ECO:0007669"/>
    <property type="project" value="UniProtKB-UniRule"/>
</dbReference>
<protein>
    <recommendedName>
        <fullName evidence="10">Tyrosine--tRNA ligase</fullName>
        <ecNumber evidence="10">6.1.1.1</ecNumber>
    </recommendedName>
    <alternativeName>
        <fullName evidence="10">Tyrosyl-tRNA synthetase</fullName>
        <shortName evidence="10">TyrRS</shortName>
    </alternativeName>
</protein>
<dbReference type="InterPro" id="IPR002942">
    <property type="entry name" value="S4_RNA-bd"/>
</dbReference>
<dbReference type="InterPro" id="IPR024108">
    <property type="entry name" value="Tyr-tRNA-ligase_bac_2"/>
</dbReference>
<reference evidence="13 14" key="1">
    <citation type="submission" date="2019-02" db="EMBL/GenBank/DDBJ databases">
        <title>Prokaryotic population dynamics and viral predation in marine succession experiment using metagenomics: the confinement effect.</title>
        <authorList>
            <person name="Haro-Moreno J.M."/>
            <person name="Rodriguez-Valera F."/>
            <person name="Lopez-Perez M."/>
        </authorList>
    </citation>
    <scope>NUCLEOTIDE SEQUENCE [LARGE SCALE GENOMIC DNA]</scope>
    <source>
        <strain evidence="13">MED-G159</strain>
    </source>
</reference>
<evidence type="ECO:0000256" key="2">
    <source>
        <dbReference type="ARBA" id="ARBA00022490"/>
    </source>
</evidence>
<evidence type="ECO:0000256" key="7">
    <source>
        <dbReference type="ARBA" id="ARBA00022917"/>
    </source>
</evidence>
<dbReference type="GO" id="GO:0003723">
    <property type="term" value="F:RNA binding"/>
    <property type="evidence" value="ECO:0007669"/>
    <property type="project" value="UniProtKB-KW"/>
</dbReference>
<dbReference type="PRINTS" id="PR01040">
    <property type="entry name" value="TRNASYNTHTYR"/>
</dbReference>
<evidence type="ECO:0000256" key="11">
    <source>
        <dbReference type="PROSITE-ProRule" id="PRU00182"/>
    </source>
</evidence>
<evidence type="ECO:0000313" key="13">
    <source>
        <dbReference type="EMBL" id="RZO26032.1"/>
    </source>
</evidence>
<keyword evidence="2 10" id="KW-0963">Cytoplasm</keyword>
<keyword evidence="7 10" id="KW-0648">Protein biosynthesis</keyword>
<proteinExistence type="inferred from homology"/>
<dbReference type="InterPro" id="IPR001412">
    <property type="entry name" value="aa-tRNA-synth_I_CS"/>
</dbReference>
<dbReference type="InterPro" id="IPR014729">
    <property type="entry name" value="Rossmann-like_a/b/a_fold"/>
</dbReference>
<evidence type="ECO:0000256" key="9">
    <source>
        <dbReference type="ARBA" id="ARBA00048248"/>
    </source>
</evidence>
<evidence type="ECO:0000256" key="10">
    <source>
        <dbReference type="HAMAP-Rule" id="MF_02007"/>
    </source>
</evidence>
<comment type="similarity">
    <text evidence="10">Belongs to the class-I aminoacyl-tRNA synthetase family. TyrS type 2 subfamily.</text>
</comment>
<comment type="caution">
    <text evidence="13">The sequence shown here is derived from an EMBL/GenBank/DDBJ whole genome shotgun (WGS) entry which is preliminary data.</text>
</comment>
<evidence type="ECO:0000256" key="8">
    <source>
        <dbReference type="ARBA" id="ARBA00023146"/>
    </source>
</evidence>
<evidence type="ECO:0000256" key="3">
    <source>
        <dbReference type="ARBA" id="ARBA00022598"/>
    </source>
</evidence>
<dbReference type="HAMAP" id="MF_02007">
    <property type="entry name" value="Tyr_tRNA_synth_type2"/>
    <property type="match status" value="1"/>
</dbReference>
<keyword evidence="3 10" id="KW-0436">Ligase</keyword>
<dbReference type="EC" id="6.1.1.1" evidence="10"/>
<keyword evidence="4 10" id="KW-0547">Nucleotide-binding</keyword>
<keyword evidence="8 10" id="KW-0030">Aminoacyl-tRNA synthetase</keyword>
<dbReference type="Gene3D" id="3.10.290.10">
    <property type="entry name" value="RNA-binding S4 domain"/>
    <property type="match status" value="1"/>
</dbReference>
<dbReference type="CDD" id="cd00165">
    <property type="entry name" value="S4"/>
    <property type="match status" value="1"/>
</dbReference>
<dbReference type="Gene3D" id="1.10.240.10">
    <property type="entry name" value="Tyrosyl-Transfer RNA Synthetase"/>
    <property type="match status" value="1"/>
</dbReference>
<dbReference type="PROSITE" id="PS00178">
    <property type="entry name" value="AA_TRNA_LIGASE_I"/>
    <property type="match status" value="1"/>
</dbReference>
<dbReference type="PANTHER" id="PTHR11766:SF1">
    <property type="entry name" value="TYROSINE--TRNA LIGASE"/>
    <property type="match status" value="1"/>
</dbReference>
<evidence type="ECO:0000313" key="14">
    <source>
        <dbReference type="Proteomes" id="UP000315825"/>
    </source>
</evidence>
<feature type="short sequence motif" description="'HIGH' region" evidence="10">
    <location>
        <begin position="42"/>
        <end position="51"/>
    </location>
</feature>
<sequence>MNDYKKQLEIIKQGIEEIIGEDDLVNKLKTKKQLVVKVGFDPTAPDLHVGHTVILRKMRQFQDLGHKVIFLIGDFTGKIGDPSGKNKTRPPLSDDEIQKNANTYKDQVFKVLDAKNTVVDFNSRWGDKLTASDMIKIASQSTVARMLERDDFSKRYKSNQPISIHEFLYPLMQGQDSVELEVDVELGGTDQKFNLLVGRDLQKNIGQEPQCIIMLPLLEGLDGVKKMSKSENNYIGITESADEIFGKTMSIPDEIMIKWFNLLSMKTPTEVSKLEKKLEDGLNPRDIKIELAMELATRYTDENNANEARENFFKKFSSKELPSNIELISLSFSEIPSLPNLLKDIGFTESTSEGIRLISQGAVKIDEIKVDSKEMQLKFGHKYLLQVGKKRFTYIMLQRK</sequence>
<evidence type="ECO:0000259" key="12">
    <source>
        <dbReference type="Pfam" id="PF01479"/>
    </source>
</evidence>
<evidence type="ECO:0000256" key="1">
    <source>
        <dbReference type="ARBA" id="ARBA00011738"/>
    </source>
</evidence>
<dbReference type="NCBIfam" id="TIGR00234">
    <property type="entry name" value="tyrS"/>
    <property type="match status" value="1"/>
</dbReference>
<evidence type="ECO:0000256" key="6">
    <source>
        <dbReference type="ARBA" id="ARBA00022884"/>
    </source>
</evidence>
<feature type="binding site" evidence="10">
    <location>
        <position position="229"/>
    </location>
    <ligand>
        <name>ATP</name>
        <dbReference type="ChEBI" id="CHEBI:30616"/>
    </ligand>
</feature>
<dbReference type="Pfam" id="PF01479">
    <property type="entry name" value="S4"/>
    <property type="match status" value="1"/>
</dbReference>
<accession>A0A520MXS9</accession>
<keyword evidence="5 10" id="KW-0067">ATP-binding</keyword>